<gene>
    <name evidence="2" type="ORF">SGL43_06486</name>
</gene>
<dbReference type="EMBL" id="CAKXYP010000025">
    <property type="protein sequence ID" value="CAH9419431.1"/>
    <property type="molecule type" value="Genomic_DNA"/>
</dbReference>
<feature type="region of interest" description="Disordered" evidence="1">
    <location>
        <begin position="165"/>
        <end position="186"/>
    </location>
</feature>
<dbReference type="RefSeq" id="WP_318575417.1">
    <property type="nucleotide sequence ID" value="NZ_CAKXYP010000025.1"/>
</dbReference>
<protein>
    <recommendedName>
        <fullName evidence="4">UL36 very large tegument protein</fullName>
    </recommendedName>
</protein>
<comment type="caution">
    <text evidence="2">The sequence shown here is derived from an EMBL/GenBank/DDBJ whole genome shotgun (WGS) entry which is preliminary data.</text>
</comment>
<feature type="compositionally biased region" description="Low complexity" evidence="1">
    <location>
        <begin position="251"/>
        <end position="273"/>
    </location>
</feature>
<feature type="compositionally biased region" description="Gly residues" evidence="1">
    <location>
        <begin position="174"/>
        <end position="186"/>
    </location>
</feature>
<proteinExistence type="predicted"/>
<keyword evidence="3" id="KW-1185">Reference proteome</keyword>
<evidence type="ECO:0000313" key="2">
    <source>
        <dbReference type="EMBL" id="CAH9419431.1"/>
    </source>
</evidence>
<evidence type="ECO:0008006" key="4">
    <source>
        <dbReference type="Google" id="ProtNLM"/>
    </source>
</evidence>
<sequence length="587" mass="59464">MTVHQQAYEVGAFAQYLRDLVARLDPGRGWYGVFARRDPAGMRSCLDGVEIPPWDVVESLLADLAALHGTRFAEQVSVRAAALYSASAAAHDRRPGGRQELVHRLELMVREQHRAAERLRGAGPGGPDPAEPDALAWARDDHERASARCAELRKRLAAVAAPEGWLRSEDGEGPRAGSGAAGAGGVAGAAGMAEAAVSGAAGPAGAGRVPQPRAEVGGAVAGHPYGRSPGAEGEPAWVDGPVRGGPAEAFAPEVPGGRGPEAPARPAVGPAAGTEPSVPADFPWAAEPHGPAQAYGGAEPSGASEPHGMSEPSRGPDAPAPRRKKPRGARFAGLEVDDEAVAHAPSLLPGPPEPDRSGAPAPRGARFGGAAAEAEDHGGRGGQGGHAGRGRGRIGRDRAADGAPDPVAPDPAAAQAAAGAVARLVRLRAEGRSGEAHVVLCEVAAWPAPRLPLLALALHRAGLAADWTTLLWEVSSLPPAGFAAAAGALAAAGREADCGLLLRQGVARPAAEVADAALALDGAGREDRARDLLGAFVRVRTPQEAADLALSGGTRLVPLLLAAAREVSGEAEWDLVHALRVAGVPGV</sequence>
<feature type="compositionally biased region" description="Low complexity" evidence="1">
    <location>
        <begin position="401"/>
        <end position="411"/>
    </location>
</feature>
<dbReference type="Proteomes" id="UP001154015">
    <property type="component" value="Unassembled WGS sequence"/>
</dbReference>
<feature type="compositionally biased region" description="Low complexity" evidence="1">
    <location>
        <begin position="358"/>
        <end position="372"/>
    </location>
</feature>
<evidence type="ECO:0000256" key="1">
    <source>
        <dbReference type="SAM" id="MobiDB-lite"/>
    </source>
</evidence>
<reference evidence="2" key="1">
    <citation type="submission" date="2022-03" db="EMBL/GenBank/DDBJ databases">
        <authorList>
            <person name="Leyn A S."/>
        </authorList>
    </citation>
    <scope>NUCLEOTIDE SEQUENCE</scope>
    <source>
        <strain evidence="2">Streptomyces globisporus 4-3</strain>
    </source>
</reference>
<organism evidence="2 3">
    <name type="scientific">Streptomyces globisporus</name>
    <dbReference type="NCBI Taxonomy" id="1908"/>
    <lineage>
        <taxon>Bacteria</taxon>
        <taxon>Bacillati</taxon>
        <taxon>Actinomycetota</taxon>
        <taxon>Actinomycetes</taxon>
        <taxon>Kitasatosporales</taxon>
        <taxon>Streptomycetaceae</taxon>
        <taxon>Streptomyces</taxon>
    </lineage>
</organism>
<feature type="region of interest" description="Disordered" evidence="1">
    <location>
        <begin position="200"/>
        <end position="411"/>
    </location>
</feature>
<evidence type="ECO:0000313" key="3">
    <source>
        <dbReference type="Proteomes" id="UP001154015"/>
    </source>
</evidence>
<accession>A0ABN8VEH3</accession>
<name>A0ABN8VEH3_STRGL</name>